<protein>
    <submittedName>
        <fullName evidence="1">Uncharacterized protein</fullName>
    </submittedName>
</protein>
<dbReference type="HOGENOM" id="CLU_344848_0_0_1"/>
<keyword evidence="2" id="KW-1185">Reference proteome</keyword>
<dbReference type="InterPro" id="IPR015943">
    <property type="entry name" value="WD40/YVTN_repeat-like_dom_sf"/>
</dbReference>
<dbReference type="EMBL" id="HG793131">
    <property type="protein sequence ID" value="CDK29854.1"/>
    <property type="molecule type" value="Genomic_DNA"/>
</dbReference>
<dbReference type="OrthoDB" id="4068815at2759"/>
<sequence>MSRYQEKVLNEAHLRDKAARDKLLSTPLLMPTSPLITPPSVSKESRDDFVQRFNLKAQDADHTRRFERFLNLYNITKEHYRKYERSATDISSHSRKYNMFPDSDDEYEESADEDREIWDEPEDEYAVNDSGPSFKVHGEYMCTDLDNFYDSDSAKLEDEIAVLQNDDSDFYYRRMAKVSISGEQEEDDIVKRQSSDLVGIPSCQYLPVDSSESFFEWESHSPTDRKEIFENLGIYNPINEKYLEQNETGAFAFSAMHSMKFRDSLKMSFHSQFRSEVFGENYRSNVIAYSPDNRALYVGDRNCIKVWQFGTLNRKESFKTIRFEYGGMLPEASMTAPYDARTINFLKISQLNGKEVLIAAIDEGRVMIWNTGDLDYTSDQNRAYELQLSSSVWGLDVYPEYDLLVVSDNSQTVTLVYVDVANKRLHAVSSAPLLYNVPSVCFVKNSPKKKTEGGWNVLEVEVAVASISSEVVVLKFRIRQKVEPENSFLNDCRNGNLETLTWVHRALQNHPEHISNNVILDPPHAVARSLLSEDAWTISHVNLSAFKKVISLPAMTGNQFLHQASHLKKISLASKFLDVESDPCISGHLGIGATLAHFDIPCAHTVPDGGVKIRSNLASSPNAEEGIMNISDAYRRRRKLFDTYYVRIQRAREKSHLSSNGKLYWGIDPDTSLDDGGFLLVTTTTRVALLRKNRLVCNASSGEIFPYMPDNPGHSNRISMSLVIPELSAFVVGTEKGQLAILRLTQYRGCYGFRHEYVFPGPRMAVPISSRMHVTLLGFSAVQLDESELRYLLTVIYTDGRVLEYEIMNDELARLRVHIT</sequence>
<dbReference type="Gene3D" id="2.130.10.10">
    <property type="entry name" value="YVTN repeat-like/Quinoprotein amine dehydrogenase"/>
    <property type="match status" value="1"/>
</dbReference>
<organism evidence="1 2">
    <name type="scientific">Kuraishia capsulata CBS 1993</name>
    <dbReference type="NCBI Taxonomy" id="1382522"/>
    <lineage>
        <taxon>Eukaryota</taxon>
        <taxon>Fungi</taxon>
        <taxon>Dikarya</taxon>
        <taxon>Ascomycota</taxon>
        <taxon>Saccharomycotina</taxon>
        <taxon>Pichiomycetes</taxon>
        <taxon>Pichiales</taxon>
        <taxon>Pichiaceae</taxon>
        <taxon>Kuraishia</taxon>
    </lineage>
</organism>
<evidence type="ECO:0000313" key="2">
    <source>
        <dbReference type="Proteomes" id="UP000019384"/>
    </source>
</evidence>
<dbReference type="GeneID" id="34523225"/>
<dbReference type="Pfam" id="PF08728">
    <property type="entry name" value="CRT10"/>
    <property type="match status" value="2"/>
</dbReference>
<gene>
    <name evidence="1" type="ORF">KUCA_T00005848001</name>
</gene>
<reference evidence="1" key="2">
    <citation type="submission" date="2014-02" db="EMBL/GenBank/DDBJ databases">
        <title>Complete DNA sequence of /Kuraishia capsulata/ illustrates novel genomic features among budding yeasts (/Saccharomycotina/).</title>
        <authorList>
            <person name="Morales L."/>
            <person name="Noel B."/>
            <person name="Porcel B."/>
            <person name="Marcet-Houben M."/>
            <person name="Hullo M-F."/>
            <person name="Sacerdot C."/>
            <person name="Tekaia F."/>
            <person name="Leh-Louis V."/>
            <person name="Despons L."/>
            <person name="Khanna V."/>
            <person name="Aury J-M."/>
            <person name="Barbe V."/>
            <person name="Couloux A."/>
            <person name="Labadie K."/>
            <person name="Pelletier E."/>
            <person name="Souciet J-L."/>
            <person name="Boekhout T."/>
            <person name="Gabaldon T."/>
            <person name="Wincker P."/>
            <person name="Dujon B."/>
        </authorList>
    </citation>
    <scope>NUCLEOTIDE SEQUENCE</scope>
    <source>
        <strain evidence="1">CBS 1993</strain>
    </source>
</reference>
<proteinExistence type="predicted"/>
<dbReference type="InterPro" id="IPR014839">
    <property type="entry name" value="Crt10"/>
</dbReference>
<dbReference type="RefSeq" id="XP_022461837.1">
    <property type="nucleotide sequence ID" value="XM_022603152.1"/>
</dbReference>
<dbReference type="AlphaFoldDB" id="W6MT03"/>
<dbReference type="InterPro" id="IPR036322">
    <property type="entry name" value="WD40_repeat_dom_sf"/>
</dbReference>
<dbReference type="Proteomes" id="UP000019384">
    <property type="component" value="Unassembled WGS sequence"/>
</dbReference>
<dbReference type="STRING" id="1382522.W6MT03"/>
<dbReference type="SUPFAM" id="SSF50978">
    <property type="entry name" value="WD40 repeat-like"/>
    <property type="match status" value="1"/>
</dbReference>
<reference evidence="1" key="1">
    <citation type="submission" date="2013-12" db="EMBL/GenBank/DDBJ databases">
        <authorList>
            <person name="Genoscope - CEA"/>
        </authorList>
    </citation>
    <scope>NUCLEOTIDE SEQUENCE</scope>
    <source>
        <strain evidence="1">CBS 1993</strain>
    </source>
</reference>
<accession>W6MT03</accession>
<evidence type="ECO:0000313" key="1">
    <source>
        <dbReference type="EMBL" id="CDK29854.1"/>
    </source>
</evidence>
<name>W6MT03_9ASCO</name>